<evidence type="ECO:0000313" key="1">
    <source>
        <dbReference type="EMBL" id="KAK2109266.1"/>
    </source>
</evidence>
<accession>A0ABQ9VJE9</accession>
<proteinExistence type="predicted"/>
<dbReference type="Proteomes" id="UP001266305">
    <property type="component" value="Unassembled WGS sequence"/>
</dbReference>
<protein>
    <submittedName>
        <fullName evidence="1">Uncharacterized protein</fullName>
    </submittedName>
</protein>
<gene>
    <name evidence="1" type="ORF">P7K49_014431</name>
</gene>
<keyword evidence="2" id="KW-1185">Reference proteome</keyword>
<dbReference type="EMBL" id="JASSZA010000006">
    <property type="protein sequence ID" value="KAK2109266.1"/>
    <property type="molecule type" value="Genomic_DNA"/>
</dbReference>
<evidence type="ECO:0000313" key="2">
    <source>
        <dbReference type="Proteomes" id="UP001266305"/>
    </source>
</evidence>
<organism evidence="1 2">
    <name type="scientific">Saguinus oedipus</name>
    <name type="common">Cotton-top tamarin</name>
    <name type="synonym">Oedipomidas oedipus</name>
    <dbReference type="NCBI Taxonomy" id="9490"/>
    <lineage>
        <taxon>Eukaryota</taxon>
        <taxon>Metazoa</taxon>
        <taxon>Chordata</taxon>
        <taxon>Craniata</taxon>
        <taxon>Vertebrata</taxon>
        <taxon>Euteleostomi</taxon>
        <taxon>Mammalia</taxon>
        <taxon>Eutheria</taxon>
        <taxon>Euarchontoglires</taxon>
        <taxon>Primates</taxon>
        <taxon>Haplorrhini</taxon>
        <taxon>Platyrrhini</taxon>
        <taxon>Cebidae</taxon>
        <taxon>Callitrichinae</taxon>
        <taxon>Saguinus</taxon>
    </lineage>
</organism>
<reference evidence="1 2" key="1">
    <citation type="submission" date="2023-05" db="EMBL/GenBank/DDBJ databases">
        <title>B98-5 Cell Line De Novo Hybrid Assembly: An Optical Mapping Approach.</title>
        <authorList>
            <person name="Kananen K."/>
            <person name="Auerbach J.A."/>
            <person name="Kautto E."/>
            <person name="Blachly J.S."/>
        </authorList>
    </citation>
    <scope>NUCLEOTIDE SEQUENCE [LARGE SCALE GENOMIC DNA]</scope>
    <source>
        <strain evidence="1">B95-8</strain>
        <tissue evidence="1">Cell line</tissue>
    </source>
</reference>
<sequence length="85" mass="9254">MLYGTLPVHEGTERQYTVLYGTLPVHVGTEHQYTVLYGTLPVHVGTELMALHSSFAGFLLIELLWKQLLAGGSVESGLGLFSHVA</sequence>
<name>A0ABQ9VJE9_SAGOE</name>
<comment type="caution">
    <text evidence="1">The sequence shown here is derived from an EMBL/GenBank/DDBJ whole genome shotgun (WGS) entry which is preliminary data.</text>
</comment>